<sequence length="100" mass="10190">MATRDDVIAAATDLQALVNGMKAVDPALAASLVEKPLAQSKTPWGTLLAGVVTWVSAKYGFGWSPEVCAVVGGAGVLVGSYLMRAISTGPISGIFTKAPK</sequence>
<evidence type="ECO:0000313" key="3">
    <source>
        <dbReference type="EMBL" id="CAB4212937.1"/>
    </source>
</evidence>
<dbReference type="EMBL" id="LR797038">
    <property type="protein sequence ID" value="CAB4183063.1"/>
    <property type="molecule type" value="Genomic_DNA"/>
</dbReference>
<organism evidence="2">
    <name type="scientific">uncultured Caudovirales phage</name>
    <dbReference type="NCBI Taxonomy" id="2100421"/>
    <lineage>
        <taxon>Viruses</taxon>
        <taxon>Duplodnaviria</taxon>
        <taxon>Heunggongvirae</taxon>
        <taxon>Uroviricota</taxon>
        <taxon>Caudoviricetes</taxon>
        <taxon>Peduoviridae</taxon>
        <taxon>Maltschvirus</taxon>
        <taxon>Maltschvirus maltsch</taxon>
    </lineage>
</organism>
<proteinExistence type="predicted"/>
<evidence type="ECO:0000313" key="1">
    <source>
        <dbReference type="EMBL" id="CAB4149794.1"/>
    </source>
</evidence>
<dbReference type="EMBL" id="LR797392">
    <property type="protein sequence ID" value="CAB4212937.1"/>
    <property type="molecule type" value="Genomic_DNA"/>
</dbReference>
<protein>
    <submittedName>
        <fullName evidence="2">Uncharacterized protein</fullName>
    </submittedName>
</protein>
<accession>A0A6J5QFI1</accession>
<name>A0A6J5QFI1_9CAUD</name>
<reference evidence="2" key="1">
    <citation type="submission" date="2020-05" db="EMBL/GenBank/DDBJ databases">
        <authorList>
            <person name="Chiriac C."/>
            <person name="Salcher M."/>
            <person name="Ghai R."/>
            <person name="Kavagutti S V."/>
        </authorList>
    </citation>
    <scope>NUCLEOTIDE SEQUENCE</scope>
</reference>
<evidence type="ECO:0000313" key="2">
    <source>
        <dbReference type="EMBL" id="CAB4183063.1"/>
    </source>
</evidence>
<gene>
    <name evidence="2" type="ORF">UFOVP1081_35</name>
    <name evidence="3" type="ORF">UFOVP1433_35</name>
    <name evidence="1" type="ORF">UFOVP553_35</name>
</gene>
<dbReference type="EMBL" id="LR796529">
    <property type="protein sequence ID" value="CAB4149794.1"/>
    <property type="molecule type" value="Genomic_DNA"/>
</dbReference>